<protein>
    <recommendedName>
        <fullName evidence="1">MULE transposase domain-containing protein</fullName>
    </recommendedName>
</protein>
<gene>
    <name evidence="2" type="ORF">E3N88_09020</name>
</gene>
<dbReference type="InterPro" id="IPR018289">
    <property type="entry name" value="MULE_transposase_dom"/>
</dbReference>
<organism evidence="2 3">
    <name type="scientific">Mikania micrantha</name>
    <name type="common">bitter vine</name>
    <dbReference type="NCBI Taxonomy" id="192012"/>
    <lineage>
        <taxon>Eukaryota</taxon>
        <taxon>Viridiplantae</taxon>
        <taxon>Streptophyta</taxon>
        <taxon>Embryophyta</taxon>
        <taxon>Tracheophyta</taxon>
        <taxon>Spermatophyta</taxon>
        <taxon>Magnoliopsida</taxon>
        <taxon>eudicotyledons</taxon>
        <taxon>Gunneridae</taxon>
        <taxon>Pentapetalae</taxon>
        <taxon>asterids</taxon>
        <taxon>campanulids</taxon>
        <taxon>Asterales</taxon>
        <taxon>Asteraceae</taxon>
        <taxon>Asteroideae</taxon>
        <taxon>Heliantheae alliance</taxon>
        <taxon>Eupatorieae</taxon>
        <taxon>Mikania</taxon>
    </lineage>
</organism>
<evidence type="ECO:0000313" key="3">
    <source>
        <dbReference type="Proteomes" id="UP000326396"/>
    </source>
</evidence>
<sequence length="544" mass="63383">MSFWDENFFNYSVPDLNEEPPVEYSYGTIDQNAEPNADVGFDSQASYGFVYDDSKQSYTEEGYEEKPGVSNVNWETKEEFMTEEALVGWVKSRAVDNGYIVVKRRTKKSKTTGTVIKVWLMCDRGGEHNSIAILRRSGSKKIGCPFQLVGLYNEVRESWKLQVINDNHNHEPAQNLEGHPYVRKFTQEEEDLVENLTERHMDPRNILSSIKKHNPANVSIPRDVYNLQQKLKNKKKFGDTPMQVLENVLHSQRYVYYTREDPETNVVEDIFFCHPKSYCWWRAFPHVLMMDATYKTNQYRLPFIQIVGVTSTHQTFSIAHAFVSKEREENYVWVLEMAKSMLNKCMEPRVIITDRDLAVMNACRKVFPEAAKYLCRWHIDENIAKHCKASFSDADWNKFKGVLEYLTHTWLNSYRDMFVTAWTNRTRHFGQRTTNRVESQHSNLKRFLRSPNSTLASLVGFVNEIVQTQEITKYRSDIDIFWTKLNAANPTLLEEEEIDVIGQMGLVTEEINSKPPEIKSLIKKVLAQVFPNKSDKKAPSVQKR</sequence>
<dbReference type="Proteomes" id="UP000326396">
    <property type="component" value="Linkage Group LG12"/>
</dbReference>
<dbReference type="EMBL" id="SZYD01000004">
    <property type="protein sequence ID" value="KAD6454314.1"/>
    <property type="molecule type" value="Genomic_DNA"/>
</dbReference>
<dbReference type="AlphaFoldDB" id="A0A5N6PHY4"/>
<dbReference type="GO" id="GO:0000981">
    <property type="term" value="F:DNA-binding transcription factor activity, RNA polymerase II-specific"/>
    <property type="evidence" value="ECO:0007669"/>
    <property type="project" value="InterPro"/>
</dbReference>
<keyword evidence="3" id="KW-1185">Reference proteome</keyword>
<dbReference type="GO" id="GO:0010106">
    <property type="term" value="P:cellular response to iron ion starvation"/>
    <property type="evidence" value="ECO:0007669"/>
    <property type="project" value="InterPro"/>
</dbReference>
<dbReference type="InterPro" id="IPR052579">
    <property type="entry name" value="Zinc_finger_SWIM"/>
</dbReference>
<dbReference type="OrthoDB" id="1409732at2759"/>
<dbReference type="PANTHER" id="PTHR31569:SF4">
    <property type="entry name" value="SWIM-TYPE DOMAIN-CONTAINING PROTEIN"/>
    <property type="match status" value="1"/>
</dbReference>
<dbReference type="PANTHER" id="PTHR31569">
    <property type="entry name" value="SWIM-TYPE DOMAIN-CONTAINING PROTEIN"/>
    <property type="match status" value="1"/>
</dbReference>
<name>A0A5N6PHY4_9ASTR</name>
<reference evidence="2 3" key="1">
    <citation type="submission" date="2019-05" db="EMBL/GenBank/DDBJ databases">
        <title>Mikania micrantha, genome provides insights into the molecular mechanism of rapid growth.</title>
        <authorList>
            <person name="Liu B."/>
        </authorList>
    </citation>
    <scope>NUCLEOTIDE SEQUENCE [LARGE SCALE GENOMIC DNA]</scope>
    <source>
        <strain evidence="2">NLD-2019</strain>
        <tissue evidence="2">Leaf</tissue>
    </source>
</reference>
<accession>A0A5N6PHY4</accession>
<evidence type="ECO:0000313" key="2">
    <source>
        <dbReference type="EMBL" id="KAD6454314.1"/>
    </source>
</evidence>
<comment type="caution">
    <text evidence="2">The sequence shown here is derived from an EMBL/GenBank/DDBJ whole genome shotgun (WGS) entry which is preliminary data.</text>
</comment>
<dbReference type="Pfam" id="PF08731">
    <property type="entry name" value="AFT"/>
    <property type="match status" value="1"/>
</dbReference>
<proteinExistence type="predicted"/>
<dbReference type="Pfam" id="PF10551">
    <property type="entry name" value="MULE"/>
    <property type="match status" value="1"/>
</dbReference>
<dbReference type="GO" id="GO:0045944">
    <property type="term" value="P:positive regulation of transcription by RNA polymerase II"/>
    <property type="evidence" value="ECO:0007669"/>
    <property type="project" value="InterPro"/>
</dbReference>
<dbReference type="InterPro" id="IPR014842">
    <property type="entry name" value="AFT"/>
</dbReference>
<evidence type="ECO:0000259" key="1">
    <source>
        <dbReference type="Pfam" id="PF10551"/>
    </source>
</evidence>
<feature type="domain" description="MULE transposase" evidence="1">
    <location>
        <begin position="287"/>
        <end position="381"/>
    </location>
</feature>